<dbReference type="Proteomes" id="UP001652625">
    <property type="component" value="Chromosome 03"/>
</dbReference>
<sequence>MCKENEGQYFTELLKIPILEGWNDVKLTKEYKQLCKLVKTEVYNARLLFEKNLVLTSKFNPKLLYKYLNSTNSIKDSIKAKRMLDGDLSHEPNKGVNCLNKHFQDVFTIEEKRDFPTFYLELNDVIKFEDFSFELVLSKPKSLKDNKLPGADKLCSIVLKNCAASFTLPLTLIFGESLKTSQLPIQFKSANVTPIYKKGDKTLASNCRPISLTSIPCKILESIIRERIKKNLDENNLLTIHQHGVVKEMS</sequence>
<protein>
    <submittedName>
        <fullName evidence="2">Uncharacterized protein LOC136078725</fullName>
    </submittedName>
</protein>
<dbReference type="PANTHER" id="PTHR33395">
    <property type="entry name" value="TRANSCRIPTASE, PUTATIVE-RELATED-RELATED"/>
    <property type="match status" value="1"/>
</dbReference>
<reference evidence="2" key="1">
    <citation type="submission" date="2025-08" db="UniProtKB">
        <authorList>
            <consortium name="RefSeq"/>
        </authorList>
    </citation>
    <scope>IDENTIFICATION</scope>
</reference>
<evidence type="ECO:0000313" key="1">
    <source>
        <dbReference type="Proteomes" id="UP001652625"/>
    </source>
</evidence>
<dbReference type="GeneID" id="136078725"/>
<accession>A0ABM4BND1</accession>
<name>A0ABM4BND1_HYDVU</name>
<proteinExistence type="predicted"/>
<gene>
    <name evidence="2" type="primary">LOC136078725</name>
</gene>
<dbReference type="PANTHER" id="PTHR33395:SF22">
    <property type="entry name" value="REVERSE TRANSCRIPTASE DOMAIN-CONTAINING PROTEIN"/>
    <property type="match status" value="1"/>
</dbReference>
<organism evidence="1 2">
    <name type="scientific">Hydra vulgaris</name>
    <name type="common">Hydra</name>
    <name type="synonym">Hydra attenuata</name>
    <dbReference type="NCBI Taxonomy" id="6087"/>
    <lineage>
        <taxon>Eukaryota</taxon>
        <taxon>Metazoa</taxon>
        <taxon>Cnidaria</taxon>
        <taxon>Hydrozoa</taxon>
        <taxon>Hydroidolina</taxon>
        <taxon>Anthoathecata</taxon>
        <taxon>Aplanulata</taxon>
        <taxon>Hydridae</taxon>
        <taxon>Hydra</taxon>
    </lineage>
</organism>
<keyword evidence="1" id="KW-1185">Reference proteome</keyword>
<dbReference type="RefSeq" id="XP_065650589.1">
    <property type="nucleotide sequence ID" value="XM_065794517.1"/>
</dbReference>
<evidence type="ECO:0000313" key="2">
    <source>
        <dbReference type="RefSeq" id="XP_065650589.1"/>
    </source>
</evidence>